<keyword evidence="1" id="KW-0472">Membrane</keyword>
<dbReference type="RefSeq" id="WP_345265052.1">
    <property type="nucleotide sequence ID" value="NZ_BAABIM010000002.1"/>
</dbReference>
<feature type="transmembrane region" description="Helical" evidence="1">
    <location>
        <begin position="303"/>
        <end position="319"/>
    </location>
</feature>
<evidence type="ECO:0000313" key="3">
    <source>
        <dbReference type="Proteomes" id="UP001500621"/>
    </source>
</evidence>
<feature type="transmembrane region" description="Helical" evidence="1">
    <location>
        <begin position="184"/>
        <end position="202"/>
    </location>
</feature>
<comment type="caution">
    <text evidence="2">The sequence shown here is derived from an EMBL/GenBank/DDBJ whole genome shotgun (WGS) entry which is preliminary data.</text>
</comment>
<name>A0ABP8W570_9ACTN</name>
<keyword evidence="1" id="KW-1133">Transmembrane helix</keyword>
<feature type="transmembrane region" description="Helical" evidence="1">
    <location>
        <begin position="425"/>
        <end position="446"/>
    </location>
</feature>
<feature type="transmembrane region" description="Helical" evidence="1">
    <location>
        <begin position="263"/>
        <end position="283"/>
    </location>
</feature>
<feature type="transmembrane region" description="Helical" evidence="1">
    <location>
        <begin position="606"/>
        <end position="626"/>
    </location>
</feature>
<feature type="transmembrane region" description="Helical" evidence="1">
    <location>
        <begin position="351"/>
        <end position="370"/>
    </location>
</feature>
<feature type="transmembrane region" description="Helical" evidence="1">
    <location>
        <begin position="326"/>
        <end position="345"/>
    </location>
</feature>
<evidence type="ECO:0008006" key="4">
    <source>
        <dbReference type="Google" id="ProtNLM"/>
    </source>
</evidence>
<dbReference type="EMBL" id="BAABIM010000002">
    <property type="protein sequence ID" value="GAA4681772.1"/>
    <property type="molecule type" value="Genomic_DNA"/>
</dbReference>
<protein>
    <recommendedName>
        <fullName evidence="4">DUF2157 domain-containing protein</fullName>
    </recommendedName>
</protein>
<keyword evidence="3" id="KW-1185">Reference proteome</keyword>
<feature type="transmembrane region" description="Helical" evidence="1">
    <location>
        <begin position="782"/>
        <end position="799"/>
    </location>
</feature>
<feature type="transmembrane region" description="Helical" evidence="1">
    <location>
        <begin position="632"/>
        <end position="649"/>
    </location>
</feature>
<feature type="transmembrane region" description="Helical" evidence="1">
    <location>
        <begin position="233"/>
        <end position="251"/>
    </location>
</feature>
<dbReference type="NCBIfam" id="NF047321">
    <property type="entry name" value="SCO7613_CTERM"/>
    <property type="match status" value="1"/>
</dbReference>
<feature type="transmembrane region" description="Helical" evidence="1">
    <location>
        <begin position="506"/>
        <end position="522"/>
    </location>
</feature>
<dbReference type="Proteomes" id="UP001500621">
    <property type="component" value="Unassembled WGS sequence"/>
</dbReference>
<gene>
    <name evidence="2" type="ORF">GCM10023226_18670</name>
</gene>
<reference evidence="3" key="1">
    <citation type="journal article" date="2019" name="Int. J. Syst. Evol. Microbiol.">
        <title>The Global Catalogue of Microorganisms (GCM) 10K type strain sequencing project: providing services to taxonomists for standard genome sequencing and annotation.</title>
        <authorList>
            <consortium name="The Broad Institute Genomics Platform"/>
            <consortium name="The Broad Institute Genome Sequencing Center for Infectious Disease"/>
            <person name="Wu L."/>
            <person name="Ma J."/>
        </authorList>
    </citation>
    <scope>NUCLEOTIDE SEQUENCE [LARGE SCALE GENOMIC DNA]</scope>
    <source>
        <strain evidence="3">JCM 18127</strain>
    </source>
</reference>
<feature type="transmembrane region" description="Helical" evidence="1">
    <location>
        <begin position="481"/>
        <end position="499"/>
    </location>
</feature>
<organism evidence="2 3">
    <name type="scientific">Nocardioides nanhaiensis</name>
    <dbReference type="NCBI Taxonomy" id="1476871"/>
    <lineage>
        <taxon>Bacteria</taxon>
        <taxon>Bacillati</taxon>
        <taxon>Actinomycetota</taxon>
        <taxon>Actinomycetes</taxon>
        <taxon>Propionibacteriales</taxon>
        <taxon>Nocardioidaceae</taxon>
        <taxon>Nocardioides</taxon>
    </lineage>
</organism>
<feature type="transmembrane region" description="Helical" evidence="1">
    <location>
        <begin position="732"/>
        <end position="749"/>
    </location>
</feature>
<proteinExistence type="predicted"/>
<feature type="transmembrane region" description="Helical" evidence="1">
    <location>
        <begin position="126"/>
        <end position="146"/>
    </location>
</feature>
<evidence type="ECO:0000256" key="1">
    <source>
        <dbReference type="SAM" id="Phobius"/>
    </source>
</evidence>
<feature type="transmembrane region" description="Helical" evidence="1">
    <location>
        <begin position="158"/>
        <end position="178"/>
    </location>
</feature>
<feature type="transmembrane region" description="Helical" evidence="1">
    <location>
        <begin position="709"/>
        <end position="726"/>
    </location>
</feature>
<dbReference type="InterPro" id="IPR058062">
    <property type="entry name" value="SCO7613_C"/>
</dbReference>
<accession>A0ABP8W570</accession>
<feature type="transmembrane region" description="Helical" evidence="1">
    <location>
        <begin position="756"/>
        <end position="776"/>
    </location>
</feature>
<feature type="transmembrane region" description="Helical" evidence="1">
    <location>
        <begin position="458"/>
        <end position="475"/>
    </location>
</feature>
<evidence type="ECO:0000313" key="2">
    <source>
        <dbReference type="EMBL" id="GAA4681772.1"/>
    </source>
</evidence>
<dbReference type="PROSITE" id="PS51257">
    <property type="entry name" value="PROKAR_LIPOPROTEIN"/>
    <property type="match status" value="1"/>
</dbReference>
<feature type="transmembrane region" description="Helical" evidence="1">
    <location>
        <begin position="209"/>
        <end position="227"/>
    </location>
</feature>
<sequence length="817" mass="80196">MRRSTPLADPHRCPDCSATLTAALATTGGCPACGLPLQHPLGRELLATLSRADELLAQLRALAPAPTAASLAAPSPYPAASRPAPLPRRGLRPSSVPALLLGLGALCLLVAAVIFLAVAWSSLGVGGRTGVLLALTGAAAAGGVVLARRGLRVAGESLATVALGLLALDVLGAASAGWLPQQPAGATTTVLGSAVLVAGLAWSLAQPQLVAPQVLAGIALLTAWAGAMELTSGSLLVQAAGVVAGLGVVALGQHGRQGAARALAPTGLAVAMTTWALLTLHGLDAALAAPRLAALWSADGTGWRLLAAVALAGPALLVARTPVARVVVVALALVAAAATLTLPVVDEGTTAVALAALAVVLLGSAAAAALPRAWAAAPLAPAGIAAVPLVGVLLHLAAQAADAVLGAGPAFSAPLTAATAPALPVAHPALAVPGVLALGLLVVVAARALGLRRGLREVVTPSAALLGCTCAASLALTSGLLWPVVAALLVSGLGAVLVAGLVQRDLPWVGLVVLGLAVVVALPSAALTGVATTVAALAAVGLLVRPVAPRATAMAEAVLPLALGGAWWAWAEVGGLAVAGRGLPLLVLLGLLALARPRQECEVPAALVATLGALAAVGSADGVAGLGLATSLALHLTVAGALVVATSLLHDHRRRAAAPGGLLLAAATWVRLADLGVTAPEAYTLPTAAVLCLLAVLRLRSRDQAPSALLVPGLALATVPSLVWVLADPLSLRAALLGAACLGLVLLGLRLRWSAPLLVGALVGGAVVVRELAPYAAQTPQWVLIGAAGAVLTAVGVTWERRLGEVRAAAGVLDRLR</sequence>
<feature type="transmembrane region" description="Helical" evidence="1">
    <location>
        <begin position="98"/>
        <end position="120"/>
    </location>
</feature>
<keyword evidence="1" id="KW-0812">Transmembrane</keyword>
<feature type="transmembrane region" description="Helical" evidence="1">
    <location>
        <begin position="576"/>
        <end position="594"/>
    </location>
</feature>
<feature type="transmembrane region" description="Helical" evidence="1">
    <location>
        <begin position="382"/>
        <end position="405"/>
    </location>
</feature>